<evidence type="ECO:0000256" key="3">
    <source>
        <dbReference type="SAM" id="Phobius"/>
    </source>
</evidence>
<feature type="region of interest" description="Disordered" evidence="2">
    <location>
        <begin position="68"/>
        <end position="93"/>
    </location>
</feature>
<sequence length="574" mass="66298">MATQKAGKQRCLQAGSYDQKLEQRATKHECLRDRNNITTCRSPGKQRDAEWRSELQRKRQMEFLKRRQIGHAAAPPATQEERNKVVLRSKQRRAPPVNRRSLIMAQDLGITWPDVNSLEQAQWLNAAALRKNEDKPGHQQASNRASLNFLLHRERFPQQSRGAERRDRGVQTEQSALTNSQHAQRDSSSQTECGLITVRESDILQLADYLKEALWREETLKQKLALLQHSASALLGSFENLWTERCNEDILKSRIGALESQLQVCAQKFPRDGVKKVMLQMEERRQEYEEKAVEALQRATTEKAEAEKKAESLEEALQAAQMELERWRGLYEELKESCGQLRRSDEESTDQLHLLQSQLERARGQEADLRAQVEALQRDGDDLRSQITLLEDDNQATKEQLNKVREKLWHYEDPSLAGSFFQNPSREMWDSIAQFCVSDGRPAAGQPSWEHLQSSSQLQDTQQKLRMKEKECEELRAELEATELECHTSQSRLSQCREELKLLSTRRSKGRCCSWLGLSLLLVIMVALATLAWVCFHPVFGDQLQEYYGVLREHVEQYLWEAASSQNSECYRPI</sequence>
<keyword evidence="3" id="KW-0472">Membrane</keyword>
<feature type="transmembrane region" description="Helical" evidence="3">
    <location>
        <begin position="515"/>
        <end position="536"/>
    </location>
</feature>
<evidence type="ECO:0000313" key="4">
    <source>
        <dbReference type="EMBL" id="KAG7477656.1"/>
    </source>
</evidence>
<accession>A0A9D3Q803</accession>
<dbReference type="AlphaFoldDB" id="A0A9D3Q803"/>
<feature type="compositionally biased region" description="Polar residues" evidence="2">
    <location>
        <begin position="171"/>
        <end position="191"/>
    </location>
</feature>
<feature type="compositionally biased region" description="Basic and acidic residues" evidence="2">
    <location>
        <begin position="158"/>
        <end position="170"/>
    </location>
</feature>
<name>A0A9D3Q803_MEGAT</name>
<keyword evidence="1" id="KW-0175">Coiled coil</keyword>
<keyword evidence="3" id="KW-1133">Transmembrane helix</keyword>
<proteinExistence type="predicted"/>
<protein>
    <recommendedName>
        <fullName evidence="6">TRAF3 interacting protein 3</fullName>
    </recommendedName>
</protein>
<dbReference type="PANTHER" id="PTHR15715:SF21">
    <property type="entry name" value="TRAF3-INTERACTING JNK-ACTIVATING MODULATOR"/>
    <property type="match status" value="1"/>
</dbReference>
<evidence type="ECO:0000313" key="5">
    <source>
        <dbReference type="Proteomes" id="UP001046870"/>
    </source>
</evidence>
<feature type="coiled-coil region" evidence="1">
    <location>
        <begin position="271"/>
        <end position="407"/>
    </location>
</feature>
<dbReference type="CDD" id="cd21912">
    <property type="entry name" value="CC1_T3JAM"/>
    <property type="match status" value="1"/>
</dbReference>
<comment type="caution">
    <text evidence="4">The sequence shown here is derived from an EMBL/GenBank/DDBJ whole genome shotgun (WGS) entry which is preliminary data.</text>
</comment>
<feature type="region of interest" description="Disordered" evidence="2">
    <location>
        <begin position="158"/>
        <end position="191"/>
    </location>
</feature>
<keyword evidence="5" id="KW-1185">Reference proteome</keyword>
<reference evidence="4" key="1">
    <citation type="submission" date="2021-01" db="EMBL/GenBank/DDBJ databases">
        <authorList>
            <person name="Zahm M."/>
            <person name="Roques C."/>
            <person name="Cabau C."/>
            <person name="Klopp C."/>
            <person name="Donnadieu C."/>
            <person name="Jouanno E."/>
            <person name="Lampietro C."/>
            <person name="Louis A."/>
            <person name="Herpin A."/>
            <person name="Echchiki A."/>
            <person name="Berthelot C."/>
            <person name="Parey E."/>
            <person name="Roest-Crollius H."/>
            <person name="Braasch I."/>
            <person name="Postlethwait J."/>
            <person name="Bobe J."/>
            <person name="Montfort J."/>
            <person name="Bouchez O."/>
            <person name="Begum T."/>
            <person name="Mejri S."/>
            <person name="Adams A."/>
            <person name="Chen W.-J."/>
            <person name="Guiguen Y."/>
        </authorList>
    </citation>
    <scope>NUCLEOTIDE SEQUENCE</scope>
    <source>
        <strain evidence="4">YG-15Mar2019-1</strain>
        <tissue evidence="4">Brain</tissue>
    </source>
</reference>
<evidence type="ECO:0000256" key="1">
    <source>
        <dbReference type="SAM" id="Coils"/>
    </source>
</evidence>
<evidence type="ECO:0008006" key="6">
    <source>
        <dbReference type="Google" id="ProtNLM"/>
    </source>
</evidence>
<dbReference type="Proteomes" id="UP001046870">
    <property type="component" value="Chromosome 5"/>
</dbReference>
<dbReference type="OrthoDB" id="8886722at2759"/>
<dbReference type="InterPro" id="IPR051176">
    <property type="entry name" value="Cent_Immune-Sig_Mod"/>
</dbReference>
<organism evidence="4 5">
    <name type="scientific">Megalops atlanticus</name>
    <name type="common">Tarpon</name>
    <name type="synonym">Clupea gigantea</name>
    <dbReference type="NCBI Taxonomy" id="7932"/>
    <lineage>
        <taxon>Eukaryota</taxon>
        <taxon>Metazoa</taxon>
        <taxon>Chordata</taxon>
        <taxon>Craniata</taxon>
        <taxon>Vertebrata</taxon>
        <taxon>Euteleostomi</taxon>
        <taxon>Actinopterygii</taxon>
        <taxon>Neopterygii</taxon>
        <taxon>Teleostei</taxon>
        <taxon>Elopiformes</taxon>
        <taxon>Megalopidae</taxon>
        <taxon>Megalops</taxon>
    </lineage>
</organism>
<evidence type="ECO:0000256" key="2">
    <source>
        <dbReference type="SAM" id="MobiDB-lite"/>
    </source>
</evidence>
<feature type="coiled-coil region" evidence="1">
    <location>
        <begin position="458"/>
        <end position="492"/>
    </location>
</feature>
<dbReference type="PANTHER" id="PTHR15715">
    <property type="entry name" value="CENTROSOMAL PROTEIN OF 170 KDA"/>
    <property type="match status" value="1"/>
</dbReference>
<gene>
    <name evidence="4" type="ORF">MATL_G00072010</name>
</gene>
<keyword evidence="3" id="KW-0812">Transmembrane</keyword>
<dbReference type="EMBL" id="JAFDVH010000005">
    <property type="protein sequence ID" value="KAG7477656.1"/>
    <property type="molecule type" value="Genomic_DNA"/>
</dbReference>